<sequence length="756" mass="82194">MPSLRLLLLLFLVHLVAAQRSGGPGGRNSTSVWKTLNGDAPVVIARGGFSGLFPDSSTTAYMLSLLTSLPDVIVFCDVQLTKDNFGICAPDVKLDNATNIASFFPKGQSSYSVNGVSQTGWFSVDYALNDLANVSLTQGILSRTNLFDGNLFPINTVEQVARDVKPPGYWLNIQHDLFFREHNLSMRNFALAVTRRTVVNYISSPEVGFLRSIVARFRSTPTKLVFRFLRADIIEPSTNQTYGSLLKNLTFVKTFASGILVPKIYIWPVNANSYLESHTTVVSDAHKEGLQVFAADFSNDALAAYNYSYDPVAEALSFIDNPDFAVDGLMSDFPITPSEAIGCFAHVNRNSPGQEKPVIVSNHGASGFYPGSTDLAYQKAVEDGADVIDCSVQITSDGVPVCLDSIDLLTGTNVAQSRLYARLTKVRDVQATNGVFAFNATWTEIKGLKPSISSPFLDYNLKRNPAYANAGSFMTLKDFLKFAKSQPVSGVLLNVEWAAYLAEKQGLDVIGAVLTELGNSSYDDPKSPEVTIQSTDSAVLTKFKQGTKYKLMYKVDETIRDAQNSTIEDIKGFADSVSVDKSSIFPDNKAFLLGTTDIVRKLHAFGLKAYVYTLRNEFVSQAWDFFSDPIVEINSYVQAAEVDGIITDYPGTSKAYKRNLCLSKKKETPSFMDPVQPGALLQLVTAQYLPPAAAPLPVLEDSDVAEPPLPPVSKNPQPSGGTARSPTSPPSPSAQPRLTSSISVSIAMLLGCLVLF</sequence>
<dbReference type="InterPro" id="IPR030395">
    <property type="entry name" value="GP_PDE_dom"/>
</dbReference>
<feature type="domain" description="GP-PDE" evidence="10">
    <location>
        <begin position="357"/>
        <end position="657"/>
    </location>
</feature>
<evidence type="ECO:0000256" key="1">
    <source>
        <dbReference type="ARBA" id="ARBA00007277"/>
    </source>
</evidence>
<dbReference type="Proteomes" id="UP000825729">
    <property type="component" value="Unassembled WGS sequence"/>
</dbReference>
<evidence type="ECO:0000313" key="11">
    <source>
        <dbReference type="EMBL" id="KAG9443602.1"/>
    </source>
</evidence>
<evidence type="ECO:0000313" key="12">
    <source>
        <dbReference type="Proteomes" id="UP000825729"/>
    </source>
</evidence>
<dbReference type="PROSITE" id="PS51704">
    <property type="entry name" value="GP_PDE"/>
    <property type="match status" value="2"/>
</dbReference>
<dbReference type="SUPFAM" id="SSF51695">
    <property type="entry name" value="PLC-like phosphodiesterases"/>
    <property type="match status" value="2"/>
</dbReference>
<evidence type="ECO:0000256" key="6">
    <source>
        <dbReference type="ARBA" id="ARBA00023180"/>
    </source>
</evidence>
<organism evidence="11 12">
    <name type="scientific">Aristolochia fimbriata</name>
    <name type="common">White veined hardy Dutchman's pipe vine</name>
    <dbReference type="NCBI Taxonomy" id="158543"/>
    <lineage>
        <taxon>Eukaryota</taxon>
        <taxon>Viridiplantae</taxon>
        <taxon>Streptophyta</taxon>
        <taxon>Embryophyta</taxon>
        <taxon>Tracheophyta</taxon>
        <taxon>Spermatophyta</taxon>
        <taxon>Magnoliopsida</taxon>
        <taxon>Magnoliidae</taxon>
        <taxon>Piperales</taxon>
        <taxon>Aristolochiaceae</taxon>
        <taxon>Aristolochia</taxon>
    </lineage>
</organism>
<comment type="caution">
    <text evidence="11">The sequence shown here is derived from an EMBL/GenBank/DDBJ whole genome shotgun (WGS) entry which is preliminary data.</text>
</comment>
<dbReference type="FunFam" id="3.20.20.190:FF:000013">
    <property type="entry name" value="Glycerophosphodiester phosphodiesterase GDPDL3"/>
    <property type="match status" value="1"/>
</dbReference>
<accession>A0AAV7E435</accession>
<evidence type="ECO:0000259" key="10">
    <source>
        <dbReference type="PROSITE" id="PS51704"/>
    </source>
</evidence>
<dbReference type="GO" id="GO:0006629">
    <property type="term" value="P:lipid metabolic process"/>
    <property type="evidence" value="ECO:0007669"/>
    <property type="project" value="InterPro"/>
</dbReference>
<protein>
    <recommendedName>
        <fullName evidence="2">glycerophosphodiester phosphodiesterase</fullName>
        <ecNumber evidence="2">3.1.4.46</ecNumber>
    </recommendedName>
</protein>
<keyword evidence="3 9" id="KW-0732">Signal</keyword>
<keyword evidence="6" id="KW-0325">Glycoprotein</keyword>
<evidence type="ECO:0000256" key="3">
    <source>
        <dbReference type="ARBA" id="ARBA00022729"/>
    </source>
</evidence>
<evidence type="ECO:0000256" key="7">
    <source>
        <dbReference type="ARBA" id="ARBA00047512"/>
    </source>
</evidence>
<dbReference type="AlphaFoldDB" id="A0AAV7E435"/>
<feature type="signal peptide" evidence="9">
    <location>
        <begin position="1"/>
        <end position="18"/>
    </location>
</feature>
<keyword evidence="12" id="KW-1185">Reference proteome</keyword>
<dbReference type="PANTHER" id="PTHR43620">
    <property type="entry name" value="GLYCEROPHOSPHORYL DIESTER PHOSPHODIESTERASE"/>
    <property type="match status" value="1"/>
</dbReference>
<evidence type="ECO:0000256" key="8">
    <source>
        <dbReference type="SAM" id="MobiDB-lite"/>
    </source>
</evidence>
<keyword evidence="4" id="KW-0319">Glycerol metabolism</keyword>
<name>A0AAV7E435_ARIFI</name>
<evidence type="ECO:0000256" key="4">
    <source>
        <dbReference type="ARBA" id="ARBA00022798"/>
    </source>
</evidence>
<evidence type="ECO:0000256" key="5">
    <source>
        <dbReference type="ARBA" id="ARBA00022801"/>
    </source>
</evidence>
<feature type="domain" description="GP-PDE" evidence="10">
    <location>
        <begin position="41"/>
        <end position="329"/>
    </location>
</feature>
<reference evidence="11 12" key="1">
    <citation type="submission" date="2021-07" db="EMBL/GenBank/DDBJ databases">
        <title>The Aristolochia fimbriata genome: insights into angiosperm evolution, floral development and chemical biosynthesis.</title>
        <authorList>
            <person name="Jiao Y."/>
        </authorList>
    </citation>
    <scope>NUCLEOTIDE SEQUENCE [LARGE SCALE GENOMIC DNA]</scope>
    <source>
        <strain evidence="11">IBCAS-2021</strain>
        <tissue evidence="11">Leaf</tissue>
    </source>
</reference>
<dbReference type="CDD" id="cd08603">
    <property type="entry name" value="GDPD_SHV3_repeat_1"/>
    <property type="match status" value="1"/>
</dbReference>
<feature type="chain" id="PRO_5043339062" description="glycerophosphodiester phosphodiesterase" evidence="9">
    <location>
        <begin position="19"/>
        <end position="756"/>
    </location>
</feature>
<dbReference type="Pfam" id="PF03009">
    <property type="entry name" value="GDPD"/>
    <property type="match status" value="1"/>
</dbReference>
<keyword evidence="5" id="KW-0378">Hydrolase</keyword>
<comment type="catalytic activity">
    <reaction evidence="7">
        <text>a sn-glycero-3-phosphodiester + H2O = an alcohol + sn-glycerol 3-phosphate + H(+)</text>
        <dbReference type="Rhea" id="RHEA:12969"/>
        <dbReference type="ChEBI" id="CHEBI:15377"/>
        <dbReference type="ChEBI" id="CHEBI:15378"/>
        <dbReference type="ChEBI" id="CHEBI:30879"/>
        <dbReference type="ChEBI" id="CHEBI:57597"/>
        <dbReference type="ChEBI" id="CHEBI:83408"/>
        <dbReference type="EC" id="3.1.4.46"/>
    </reaction>
</comment>
<gene>
    <name evidence="11" type="ORF">H6P81_014942</name>
</gene>
<evidence type="ECO:0000256" key="9">
    <source>
        <dbReference type="SAM" id="SignalP"/>
    </source>
</evidence>
<dbReference type="InterPro" id="IPR017946">
    <property type="entry name" value="PLC-like_Pdiesterase_TIM-brl"/>
</dbReference>
<dbReference type="CDD" id="cd08604">
    <property type="entry name" value="GDPD_SHV3_repeat_2"/>
    <property type="match status" value="1"/>
</dbReference>
<dbReference type="Gene3D" id="3.20.20.190">
    <property type="entry name" value="Phosphatidylinositol (PI) phosphodiesterase"/>
    <property type="match status" value="2"/>
</dbReference>
<proteinExistence type="inferred from homology"/>
<dbReference type="EC" id="3.1.4.46" evidence="2"/>
<dbReference type="FunFam" id="3.20.20.190:FF:000011">
    <property type="entry name" value="Glycerophosphodiester phosphodiesterase GDPDL3"/>
    <property type="match status" value="1"/>
</dbReference>
<dbReference type="PANTHER" id="PTHR43620:SF7">
    <property type="entry name" value="GLYCEROPHOSPHODIESTER PHOSPHODIESTERASE GDPD5-RELATED"/>
    <property type="match status" value="1"/>
</dbReference>
<dbReference type="EMBL" id="JAINDJ010000006">
    <property type="protein sequence ID" value="KAG9443602.1"/>
    <property type="molecule type" value="Genomic_DNA"/>
</dbReference>
<evidence type="ECO:0000256" key="2">
    <source>
        <dbReference type="ARBA" id="ARBA00012247"/>
    </source>
</evidence>
<dbReference type="GO" id="GO:0008889">
    <property type="term" value="F:glycerophosphodiester phosphodiesterase activity"/>
    <property type="evidence" value="ECO:0007669"/>
    <property type="project" value="UniProtKB-EC"/>
</dbReference>
<comment type="similarity">
    <text evidence="1">Belongs to the glycerophosphoryl diester phosphodiesterase family.</text>
</comment>
<feature type="region of interest" description="Disordered" evidence="8">
    <location>
        <begin position="701"/>
        <end position="738"/>
    </location>
</feature>
<dbReference type="GO" id="GO:0006071">
    <property type="term" value="P:glycerol metabolic process"/>
    <property type="evidence" value="ECO:0007669"/>
    <property type="project" value="UniProtKB-KW"/>
</dbReference>